<dbReference type="SUPFAM" id="SSF52058">
    <property type="entry name" value="L domain-like"/>
    <property type="match status" value="1"/>
</dbReference>
<dbReference type="PROSITE" id="PS51450">
    <property type="entry name" value="LRR"/>
    <property type="match status" value="1"/>
</dbReference>
<reference evidence="6" key="2">
    <citation type="submission" date="2025-08" db="UniProtKB">
        <authorList>
            <consortium name="RefSeq"/>
        </authorList>
    </citation>
    <scope>IDENTIFICATION</scope>
</reference>
<keyword evidence="3" id="KW-0433">Leucine-rich repeat</keyword>
<dbReference type="Gene3D" id="3.80.10.10">
    <property type="entry name" value="Ribonuclease Inhibitor"/>
    <property type="match status" value="2"/>
</dbReference>
<comment type="subcellular location">
    <subcellularLocation>
        <location evidence="1">Cytoplasm</location>
    </subcellularLocation>
</comment>
<dbReference type="InterPro" id="IPR001611">
    <property type="entry name" value="Leu-rich_rpt"/>
</dbReference>
<keyword evidence="4" id="KW-0677">Repeat</keyword>
<protein>
    <submittedName>
        <fullName evidence="6">Uncharacterized protein LOC136075457 isoform X1</fullName>
    </submittedName>
</protein>
<dbReference type="PANTHER" id="PTHR22710:SF2">
    <property type="entry name" value="X-RAY RADIATION RESISTANCE-ASSOCIATED PROTEIN 1"/>
    <property type="match status" value="1"/>
</dbReference>
<name>A0ABM4B7F0_HYDVU</name>
<dbReference type="Pfam" id="PF00560">
    <property type="entry name" value="LRR_1"/>
    <property type="match status" value="1"/>
</dbReference>
<evidence type="ECO:0000256" key="3">
    <source>
        <dbReference type="ARBA" id="ARBA00022614"/>
    </source>
</evidence>
<sequence>MANSQQRFIGIKLEIECYLATYILLLGIESIEDIPEYKREVLMWRTELSIINVKATTCLHHKHVYLKHYATKLKRCCNPFNTHKKVINGGAWCVDFVNKRNNLMKLLNKCLIIEDNIGLPLSYEYLIKSFHLKDPSDACVLNISGRSLNSPVNTDFSLFKNVCEVDASDNNLTLDAFCSFPKIEKLFLQANNMKFIDLSNDSFPYLQSLDLSYNFLCNKAIINLGKLKCLKDLLLCGCSLKKLPQMFDVGAKDHSFLGRNFKNCTRFVCLSFLDLSGNLLTESVFESLSGMPRLTVLKLGNNKICSVPDLSYQHNIHSNKNLSFQCLSSLDLSNNQIFYESSLLPATYWPNLTILMLWGNPIIDTQRADASILDENFQKLFDIKVIRQKPSHHFLRNFNLSAKKILNIGKIINKPIPSIKYNNLQLLESNTSNFKNKLINENQKKMNSFNEEAVPSFNNSLEELNGYSITKPKNVFLTQLNEESEFSMPNHYPIEDDDFEETELSIKRLPMGASIKRLKAILDKQKFLSFSKNKKKSTTDKQMMVNEALEDMRVQKTYVKENLATLLEQRNNSSKFHYREVKELAKSMQRKYDEVRKELMKPILLSYENEV</sequence>
<dbReference type="InterPro" id="IPR032675">
    <property type="entry name" value="LRR_dom_sf"/>
</dbReference>
<accession>A0ABM4B7F0</accession>
<dbReference type="RefSeq" id="XP_065644788.1">
    <property type="nucleotide sequence ID" value="XM_065788716.1"/>
</dbReference>
<dbReference type="Proteomes" id="UP001652625">
    <property type="component" value="Chromosome 01"/>
</dbReference>
<keyword evidence="5" id="KW-1185">Reference proteome</keyword>
<dbReference type="PANTHER" id="PTHR22710">
    <property type="entry name" value="X-RAY RADIATION RESISTANCE ASSOCIATED PROTEIN 1 XRRA1"/>
    <property type="match status" value="1"/>
</dbReference>
<evidence type="ECO:0000256" key="4">
    <source>
        <dbReference type="ARBA" id="ARBA00022737"/>
    </source>
</evidence>
<evidence type="ECO:0000256" key="2">
    <source>
        <dbReference type="ARBA" id="ARBA00022490"/>
    </source>
</evidence>
<keyword evidence="2" id="KW-0963">Cytoplasm</keyword>
<evidence type="ECO:0000313" key="6">
    <source>
        <dbReference type="RefSeq" id="XP_065644788.1"/>
    </source>
</evidence>
<evidence type="ECO:0000256" key="1">
    <source>
        <dbReference type="ARBA" id="ARBA00004496"/>
    </source>
</evidence>
<evidence type="ECO:0000313" key="5">
    <source>
        <dbReference type="Proteomes" id="UP001652625"/>
    </source>
</evidence>
<gene>
    <name evidence="6" type="primary">LOC136075457</name>
</gene>
<dbReference type="GeneID" id="136075457"/>
<reference evidence="5" key="1">
    <citation type="submission" date="2025-05" db="UniProtKB">
        <authorList>
            <consortium name="RefSeq"/>
        </authorList>
    </citation>
    <scope>NUCLEOTIDE SEQUENCE [LARGE SCALE GENOMIC DNA]</scope>
</reference>
<organism evidence="5 6">
    <name type="scientific">Hydra vulgaris</name>
    <name type="common">Hydra</name>
    <name type="synonym">Hydra attenuata</name>
    <dbReference type="NCBI Taxonomy" id="6087"/>
    <lineage>
        <taxon>Eukaryota</taxon>
        <taxon>Metazoa</taxon>
        <taxon>Cnidaria</taxon>
        <taxon>Hydrozoa</taxon>
        <taxon>Hydroidolina</taxon>
        <taxon>Anthoathecata</taxon>
        <taxon>Aplanulata</taxon>
        <taxon>Hydridae</taxon>
        <taxon>Hydra</taxon>
    </lineage>
</organism>
<proteinExistence type="predicted"/>